<proteinExistence type="predicted"/>
<reference evidence="5 7" key="5">
    <citation type="submission" date="2019-06" db="EMBL/GenBank/DDBJ databases">
        <title>Comparative genome anaysis of Salmonella and Staphylococcus aureus isolated from China.</title>
        <authorList>
            <person name="Li L."/>
        </authorList>
    </citation>
    <scope>NUCLEOTIDE SEQUENCE [LARGE SCALE GENOMIC DNA]</scope>
    <source>
        <strain evidence="5 7">GSJ/2016-Sal.-012</strain>
    </source>
</reference>
<dbReference type="EMBL" id="AAACVH010000042">
    <property type="protein sequence ID" value="EAA8667395.1"/>
    <property type="molecule type" value="Genomic_DNA"/>
</dbReference>
<evidence type="ECO:0000313" key="1">
    <source>
        <dbReference type="EMBL" id="EAA8667395.1"/>
    </source>
</evidence>
<reference evidence="4 6" key="3">
    <citation type="submission" date="2018-06" db="EMBL/GenBank/DDBJ databases">
        <authorList>
            <consortium name="Pathogen Informatics"/>
            <person name="Doyle S."/>
        </authorList>
    </citation>
    <scope>NUCLEOTIDE SEQUENCE [LARGE SCALE GENOMIC DNA]</scope>
    <source>
        <strain evidence="4 6">NCTC9854</strain>
    </source>
</reference>
<accession>A0A379TPC3</accession>
<dbReference type="AlphaFoldDB" id="A0A379TPC3"/>
<organism evidence="4 6">
    <name type="scientific">Salmonella enterica</name>
    <name type="common">Salmonella choleraesuis</name>
    <dbReference type="NCBI Taxonomy" id="28901"/>
    <lineage>
        <taxon>Bacteria</taxon>
        <taxon>Pseudomonadati</taxon>
        <taxon>Pseudomonadota</taxon>
        <taxon>Gammaproteobacteria</taxon>
        <taxon>Enterobacterales</taxon>
        <taxon>Enterobacteriaceae</taxon>
        <taxon>Salmonella</taxon>
    </lineage>
</organism>
<evidence type="ECO:0000313" key="5">
    <source>
        <dbReference type="EMBL" id="TPQ03475.1"/>
    </source>
</evidence>
<sequence>MRLEILFDREAKIPVKTMDALYHQVEKRLSPLYPRLTLRIAKGSSSAVQVSGAKTDEERESVMSILREIWEDDSWLPE</sequence>
<gene>
    <name evidence="3" type="ORF">A7S51_24235</name>
    <name evidence="2" type="ORF">BH006_12990</name>
    <name evidence="5" type="ORF">FJR63_24085</name>
    <name evidence="4" type="ORF">NCTC9854_04559</name>
    <name evidence="1" type="ORF">NL99_20965</name>
</gene>
<dbReference type="EMBL" id="MJEL01000002">
    <property type="protein sequence ID" value="OEH99485.1"/>
    <property type="molecule type" value="Genomic_DNA"/>
</dbReference>
<evidence type="ECO:0000313" key="2">
    <source>
        <dbReference type="EMBL" id="OEH99485.1"/>
    </source>
</evidence>
<dbReference type="Proteomes" id="UP000866740">
    <property type="component" value="Unassembled WGS sequence"/>
</dbReference>
<reference evidence="1" key="4">
    <citation type="submission" date="2018-08" db="EMBL/GenBank/DDBJ databases">
        <authorList>
            <consortium name="GenomeTrakr network: Whole genome sequencing for foodborne pathogen traceback"/>
        </authorList>
    </citation>
    <scope>NUCLEOTIDE SEQUENCE [LARGE SCALE GENOMIC DNA]</scope>
    <source>
        <strain evidence="1">FLUFL-367</strain>
    </source>
</reference>
<dbReference type="PANTHER" id="PTHR36572">
    <property type="entry name" value="DNA DAMAGE-INDUCIBLE PROTEIN I-RELATED"/>
    <property type="match status" value="1"/>
</dbReference>
<reference evidence="2" key="1">
    <citation type="submission" date="2016-09" db="EMBL/GenBank/DDBJ databases">
        <title>Whole Genome Sequencing of Salmonella enterica subsp. enterica serovar Nottingham.</title>
        <authorList>
            <person name="Zheng J."/>
            <person name="Wang H."/>
        </authorList>
    </citation>
    <scope>NUCLEOTIDE SEQUENCE [LARGE SCALE GENOMIC DNA]</scope>
    <source>
        <strain evidence="2">CFSAN055411</strain>
    </source>
</reference>
<dbReference type="InterPro" id="IPR010391">
    <property type="entry name" value="DNA_damage-inducible_DinI-like"/>
</dbReference>
<dbReference type="RefSeq" id="WP_023197225.1">
    <property type="nucleotide sequence ID" value="NZ_BCOB01000057.1"/>
</dbReference>
<dbReference type="EMBL" id="MLTE01000025">
    <property type="protein sequence ID" value="OHJ46086.1"/>
    <property type="molecule type" value="Genomic_DNA"/>
</dbReference>
<dbReference type="Gene3D" id="3.30.910.10">
    <property type="entry name" value="DinI-like"/>
    <property type="match status" value="1"/>
</dbReference>
<dbReference type="Proteomes" id="UP000839834">
    <property type="component" value="Unassembled WGS sequence"/>
</dbReference>
<evidence type="ECO:0000313" key="3">
    <source>
        <dbReference type="EMBL" id="OHJ46086.1"/>
    </source>
</evidence>
<evidence type="ECO:0000313" key="4">
    <source>
        <dbReference type="EMBL" id="SUG52448.1"/>
    </source>
</evidence>
<dbReference type="EMBL" id="UGWI01000003">
    <property type="protein sequence ID" value="SUG52448.1"/>
    <property type="molecule type" value="Genomic_DNA"/>
</dbReference>
<dbReference type="Proteomes" id="UP000254773">
    <property type="component" value="Unassembled WGS sequence"/>
</dbReference>
<evidence type="ECO:0000313" key="7">
    <source>
        <dbReference type="Proteomes" id="UP000320106"/>
    </source>
</evidence>
<evidence type="ECO:0000313" key="6">
    <source>
        <dbReference type="Proteomes" id="UP000254773"/>
    </source>
</evidence>
<dbReference type="EMBL" id="VFRH01000060">
    <property type="protein sequence ID" value="TPQ03475.1"/>
    <property type="molecule type" value="Genomic_DNA"/>
</dbReference>
<dbReference type="Proteomes" id="UP000852880">
    <property type="component" value="Unassembled WGS sequence"/>
</dbReference>
<dbReference type="Proteomes" id="UP000320106">
    <property type="component" value="Unassembled WGS sequence"/>
</dbReference>
<name>A0A379TPC3_SALER</name>
<dbReference type="Pfam" id="PF06183">
    <property type="entry name" value="DinI"/>
    <property type="match status" value="1"/>
</dbReference>
<protein>
    <submittedName>
        <fullName evidence="2">DNA damage-inducible protein</fullName>
    </submittedName>
    <submittedName>
        <fullName evidence="1">DinI family protein</fullName>
    </submittedName>
    <submittedName>
        <fullName evidence="4">Prophage protein</fullName>
    </submittedName>
</protein>
<dbReference type="PANTHER" id="PTHR36572:SF2">
    <property type="entry name" value="DNA DAMAGE-INDUCIBLE PROTEIN I"/>
    <property type="match status" value="1"/>
</dbReference>
<reference evidence="3" key="2">
    <citation type="submission" date="2016-09" db="EMBL/GenBank/DDBJ databases">
        <title>Whole genome sequencing of Salmonella enterica.</title>
        <authorList>
            <person name="Bell R."/>
        </authorList>
    </citation>
    <scope>NUCLEOTIDE SEQUENCE [LARGE SCALE GENOMIC DNA]</scope>
    <source>
        <strain evidence="3">CFSAN044929</strain>
    </source>
</reference>
<dbReference type="SUPFAM" id="SSF54857">
    <property type="entry name" value="DNA damage-inducible protein DinI"/>
    <property type="match status" value="1"/>
</dbReference>
<dbReference type="GO" id="GO:0009432">
    <property type="term" value="P:SOS response"/>
    <property type="evidence" value="ECO:0007669"/>
    <property type="project" value="TreeGrafter"/>
</dbReference>
<dbReference type="InterPro" id="IPR036687">
    <property type="entry name" value="DinI-like_sf"/>
</dbReference>